<dbReference type="AlphaFoldDB" id="A0AAD4CAM1"/>
<evidence type="ECO:0000256" key="1">
    <source>
        <dbReference type="SAM" id="SignalP"/>
    </source>
</evidence>
<accession>A0AAD4CAM1</accession>
<evidence type="ECO:0000313" key="3">
    <source>
        <dbReference type="Proteomes" id="UP001194746"/>
    </source>
</evidence>
<reference evidence="2" key="1">
    <citation type="journal article" date="2019" name="Beilstein J. Org. Chem.">
        <title>Nanangenines: drimane sesquiterpenoids as the dominant metabolite cohort of a novel Australian fungus, Aspergillus nanangensis.</title>
        <authorList>
            <person name="Lacey H.J."/>
            <person name="Gilchrist C.L.M."/>
            <person name="Crombie A."/>
            <person name="Kalaitzis J.A."/>
            <person name="Vuong D."/>
            <person name="Rutledge P.J."/>
            <person name="Turner P."/>
            <person name="Pitt J.I."/>
            <person name="Lacey E."/>
            <person name="Chooi Y.H."/>
            <person name="Piggott A.M."/>
        </authorList>
    </citation>
    <scope>NUCLEOTIDE SEQUENCE</scope>
    <source>
        <strain evidence="2">MST-FP2251</strain>
    </source>
</reference>
<proteinExistence type="predicted"/>
<dbReference type="EMBL" id="VCAU01000203">
    <property type="protein sequence ID" value="KAF9882921.1"/>
    <property type="molecule type" value="Genomic_DNA"/>
</dbReference>
<name>A0AAD4CAM1_ASPNN</name>
<keyword evidence="1" id="KW-0732">Signal</keyword>
<evidence type="ECO:0000313" key="2">
    <source>
        <dbReference type="EMBL" id="KAF9882921.1"/>
    </source>
</evidence>
<keyword evidence="3" id="KW-1185">Reference proteome</keyword>
<feature type="signal peptide" evidence="1">
    <location>
        <begin position="1"/>
        <end position="22"/>
    </location>
</feature>
<feature type="chain" id="PRO_5041922435" evidence="1">
    <location>
        <begin position="23"/>
        <end position="197"/>
    </location>
</feature>
<organism evidence="2 3">
    <name type="scientific">Aspergillus nanangensis</name>
    <dbReference type="NCBI Taxonomy" id="2582783"/>
    <lineage>
        <taxon>Eukaryota</taxon>
        <taxon>Fungi</taxon>
        <taxon>Dikarya</taxon>
        <taxon>Ascomycota</taxon>
        <taxon>Pezizomycotina</taxon>
        <taxon>Eurotiomycetes</taxon>
        <taxon>Eurotiomycetidae</taxon>
        <taxon>Eurotiales</taxon>
        <taxon>Aspergillaceae</taxon>
        <taxon>Aspergillus</taxon>
        <taxon>Aspergillus subgen. Circumdati</taxon>
    </lineage>
</organism>
<dbReference type="Proteomes" id="UP001194746">
    <property type="component" value="Unassembled WGS sequence"/>
</dbReference>
<gene>
    <name evidence="2" type="ORF">FE257_004902</name>
</gene>
<reference evidence="2" key="2">
    <citation type="submission" date="2020-02" db="EMBL/GenBank/DDBJ databases">
        <authorList>
            <person name="Gilchrist C.L.M."/>
            <person name="Chooi Y.-H."/>
        </authorList>
    </citation>
    <scope>NUCLEOTIDE SEQUENCE</scope>
    <source>
        <strain evidence="2">MST-FP2251</strain>
    </source>
</reference>
<protein>
    <submittedName>
        <fullName evidence="2">Uncharacterized protein</fullName>
    </submittedName>
</protein>
<sequence length="197" mass="21299">MEDRDYVTSTIVFITCWLLCHASPVEVPQPNGIENSFSLYAYGDNLSGWMITHADGQAELSELSESKADDTEFIYFTASGPTSRSWVAHLNNTDSGRNATFGSKIPYLAPQSGSEVANVSFIDSEDTSRQDTPSLYLYGSYVLIDSVGANFYAVPSGVYGKDGLAWSSGIAIQSDKIPIVLRTTAPANTVRPGLGIY</sequence>
<comment type="caution">
    <text evidence="2">The sequence shown here is derived from an EMBL/GenBank/DDBJ whole genome shotgun (WGS) entry which is preliminary data.</text>
</comment>